<dbReference type="SMART" id="SM00530">
    <property type="entry name" value="HTH_XRE"/>
    <property type="match status" value="1"/>
</dbReference>
<dbReference type="InterPro" id="IPR001387">
    <property type="entry name" value="Cro/C1-type_HTH"/>
</dbReference>
<evidence type="ECO:0000313" key="3">
    <source>
        <dbReference type="Proteomes" id="UP000553776"/>
    </source>
</evidence>
<dbReference type="AlphaFoldDB" id="A0A841TTH0"/>
<gene>
    <name evidence="2" type="ORF">H7B90_10085</name>
</gene>
<keyword evidence="3" id="KW-1185">Reference proteome</keyword>
<dbReference type="EMBL" id="JACJVR010000038">
    <property type="protein sequence ID" value="MBB6691747.1"/>
    <property type="molecule type" value="Genomic_DNA"/>
</dbReference>
<proteinExistence type="predicted"/>
<reference evidence="2 3" key="1">
    <citation type="submission" date="2020-08" db="EMBL/GenBank/DDBJ databases">
        <title>Cohnella phylogeny.</title>
        <authorList>
            <person name="Dunlap C."/>
        </authorList>
    </citation>
    <scope>NUCLEOTIDE SEQUENCE [LARGE SCALE GENOMIC DNA]</scope>
    <source>
        <strain evidence="2 3">DSM 25239</strain>
    </source>
</reference>
<dbReference type="Gene3D" id="3.30.450.180">
    <property type="match status" value="1"/>
</dbReference>
<organism evidence="2 3">
    <name type="scientific">Cohnella xylanilytica</name>
    <dbReference type="NCBI Taxonomy" id="557555"/>
    <lineage>
        <taxon>Bacteria</taxon>
        <taxon>Bacillati</taxon>
        <taxon>Bacillota</taxon>
        <taxon>Bacilli</taxon>
        <taxon>Bacillales</taxon>
        <taxon>Paenibacillaceae</taxon>
        <taxon>Cohnella</taxon>
    </lineage>
</organism>
<dbReference type="SUPFAM" id="SSF47413">
    <property type="entry name" value="lambda repressor-like DNA-binding domains"/>
    <property type="match status" value="1"/>
</dbReference>
<dbReference type="RefSeq" id="WP_185135742.1">
    <property type="nucleotide sequence ID" value="NZ_JACJVR010000038.1"/>
</dbReference>
<protein>
    <submittedName>
        <fullName evidence="2">Helix-turn-helix domain-containing protein</fullName>
    </submittedName>
</protein>
<accession>A0A841TTH0</accession>
<evidence type="ECO:0000259" key="1">
    <source>
        <dbReference type="PROSITE" id="PS50943"/>
    </source>
</evidence>
<dbReference type="GO" id="GO:0003677">
    <property type="term" value="F:DNA binding"/>
    <property type="evidence" value="ECO:0007669"/>
    <property type="project" value="InterPro"/>
</dbReference>
<dbReference type="PROSITE" id="PS50943">
    <property type="entry name" value="HTH_CROC1"/>
    <property type="match status" value="1"/>
</dbReference>
<feature type="domain" description="HTH cro/C1-type" evidence="1">
    <location>
        <begin position="34"/>
        <end position="85"/>
    </location>
</feature>
<dbReference type="Pfam" id="PF17765">
    <property type="entry name" value="MLTR_LBD"/>
    <property type="match status" value="1"/>
</dbReference>
<dbReference type="CDD" id="cd00093">
    <property type="entry name" value="HTH_XRE"/>
    <property type="match status" value="1"/>
</dbReference>
<name>A0A841TTH0_9BACL</name>
<dbReference type="Pfam" id="PF13560">
    <property type="entry name" value="HTH_31"/>
    <property type="match status" value="1"/>
</dbReference>
<evidence type="ECO:0000313" key="2">
    <source>
        <dbReference type="EMBL" id="MBB6691747.1"/>
    </source>
</evidence>
<dbReference type="InterPro" id="IPR041413">
    <property type="entry name" value="MLTR_LBD"/>
</dbReference>
<dbReference type="InterPro" id="IPR010982">
    <property type="entry name" value="Lambda_DNA-bd_dom_sf"/>
</dbReference>
<sequence length="279" mass="32078">MNDSERRKVLGEFLRNRRANLCPGDAGFPPTNPRRKPGLRREEVAQIANVGVSWYTWLEQGRDIHPSVQVLESLSRALRLTPDERRHLYLLSGQSLPPQVNQIEEKTGSLLQQAVNELGSAPAIVIGRRWDYLVWNKAANDIFAISQPDRINPSYELNLLWQFFANPVLKGRFRAWEQVASGVVAEFRTAKARYLEDSSFEGLIEDLKAVNADFGRLWLQHHARSVLDGYIALEHPVLGILEFEHTTLQVPSDPDIRMMMFLPLQETRNNLVHYFERNQ</sequence>
<dbReference type="PANTHER" id="PTHR35010">
    <property type="entry name" value="BLL4672 PROTEIN-RELATED"/>
    <property type="match status" value="1"/>
</dbReference>
<dbReference type="PANTHER" id="PTHR35010:SF3">
    <property type="entry name" value="BLL4873 PROTEIN"/>
    <property type="match status" value="1"/>
</dbReference>
<dbReference type="Proteomes" id="UP000553776">
    <property type="component" value="Unassembled WGS sequence"/>
</dbReference>
<comment type="caution">
    <text evidence="2">The sequence shown here is derived from an EMBL/GenBank/DDBJ whole genome shotgun (WGS) entry which is preliminary data.</text>
</comment>
<dbReference type="Gene3D" id="1.10.260.40">
    <property type="entry name" value="lambda repressor-like DNA-binding domains"/>
    <property type="match status" value="1"/>
</dbReference>